<dbReference type="Pfam" id="PF00534">
    <property type="entry name" value="Glycos_transf_1"/>
    <property type="match status" value="1"/>
</dbReference>
<dbReference type="GO" id="GO:0016757">
    <property type="term" value="F:glycosyltransferase activity"/>
    <property type="evidence" value="ECO:0007669"/>
    <property type="project" value="InterPro"/>
</dbReference>
<dbReference type="AlphaFoldDB" id="A0A1M4YN71"/>
<proteinExistence type="predicted"/>
<accession>A0A1M4YN71</accession>
<keyword evidence="3" id="KW-0808">Transferase</keyword>
<evidence type="ECO:0000313" key="4">
    <source>
        <dbReference type="Proteomes" id="UP000184245"/>
    </source>
</evidence>
<gene>
    <name evidence="3" type="ORF">SAMN02745158_02427</name>
</gene>
<dbReference type="SUPFAM" id="SSF53756">
    <property type="entry name" value="UDP-Glycosyltransferase/glycogen phosphorylase"/>
    <property type="match status" value="1"/>
</dbReference>
<dbReference type="EMBL" id="FQVI01000012">
    <property type="protein sequence ID" value="SHF07254.1"/>
    <property type="molecule type" value="Genomic_DNA"/>
</dbReference>
<dbReference type="Pfam" id="PF13477">
    <property type="entry name" value="Glyco_trans_4_2"/>
    <property type="match status" value="1"/>
</dbReference>
<dbReference type="InterPro" id="IPR001296">
    <property type="entry name" value="Glyco_trans_1"/>
</dbReference>
<dbReference type="Gene3D" id="3.40.50.2000">
    <property type="entry name" value="Glycogen Phosphorylase B"/>
    <property type="match status" value="2"/>
</dbReference>
<sequence length="394" mass="44646">MSIDIRSNNGMKKIKFLYILNIAKRVNSFSYTSMLSAKELGFEFHIAGNWSYTSNKERHADEEKYGIKIHQIDFIRSPYHPGNRKAYAQLKSLVKIEKYDIIHCNTPIGGLLGRIVGLKYKVPKIIYQAHGFHFYKGAPLINWILFYPIERLLAHFTDTLITINHEDFEIAKKMHLRDCGKVYYVPGVGIDTETYFPNNVIRTAKRKELGLGDNDIMIISSGDLVTRKNFGAIIEAVAEANDKKLHLFICGEGPKRDELVVTSQKLNIVDQVYLLGYRTDMCELLWAADIFVLATLQEGLSRSIMEAMACGLPCIVSDIRGNSDLIVNEVNGLLFAPNDIAGFAKGILKISNDKNMRIKMGISNLEIILDYNIESVSEKLKELYKLEISGVLQR</sequence>
<dbReference type="STRING" id="1122155.SAMN02745158_02427"/>
<dbReference type="RefSeq" id="WP_084067903.1">
    <property type="nucleotide sequence ID" value="NZ_FQVI01000012.1"/>
</dbReference>
<organism evidence="3 4">
    <name type="scientific">Lactonifactor longoviformis DSM 17459</name>
    <dbReference type="NCBI Taxonomy" id="1122155"/>
    <lineage>
        <taxon>Bacteria</taxon>
        <taxon>Bacillati</taxon>
        <taxon>Bacillota</taxon>
        <taxon>Clostridia</taxon>
        <taxon>Eubacteriales</taxon>
        <taxon>Clostridiaceae</taxon>
        <taxon>Lactonifactor</taxon>
    </lineage>
</organism>
<dbReference type="PANTHER" id="PTHR12526:SF630">
    <property type="entry name" value="GLYCOSYLTRANSFERASE"/>
    <property type="match status" value="1"/>
</dbReference>
<keyword evidence="4" id="KW-1185">Reference proteome</keyword>
<name>A0A1M4YN71_9CLOT</name>
<evidence type="ECO:0000259" key="1">
    <source>
        <dbReference type="Pfam" id="PF00534"/>
    </source>
</evidence>
<evidence type="ECO:0000259" key="2">
    <source>
        <dbReference type="Pfam" id="PF13477"/>
    </source>
</evidence>
<reference evidence="3 4" key="1">
    <citation type="submission" date="2016-11" db="EMBL/GenBank/DDBJ databases">
        <authorList>
            <person name="Jaros S."/>
            <person name="Januszkiewicz K."/>
            <person name="Wedrychowicz H."/>
        </authorList>
    </citation>
    <scope>NUCLEOTIDE SEQUENCE [LARGE SCALE GENOMIC DNA]</scope>
    <source>
        <strain evidence="3 4">DSM 17459</strain>
    </source>
</reference>
<dbReference type="CDD" id="cd03808">
    <property type="entry name" value="GT4_CapM-like"/>
    <property type="match status" value="1"/>
</dbReference>
<protein>
    <submittedName>
        <fullName evidence="3">Glycosyltransferase involved in cell wall bisynthesis</fullName>
    </submittedName>
</protein>
<dbReference type="PANTHER" id="PTHR12526">
    <property type="entry name" value="GLYCOSYLTRANSFERASE"/>
    <property type="match status" value="1"/>
</dbReference>
<evidence type="ECO:0000313" key="3">
    <source>
        <dbReference type="EMBL" id="SHF07254.1"/>
    </source>
</evidence>
<dbReference type="OrthoDB" id="9806653at2"/>
<feature type="domain" description="Glycosyltransferase subfamily 4-like N-terminal" evidence="2">
    <location>
        <begin position="53"/>
        <end position="164"/>
    </location>
</feature>
<feature type="domain" description="Glycosyl transferase family 1" evidence="1">
    <location>
        <begin position="202"/>
        <end position="361"/>
    </location>
</feature>
<dbReference type="InterPro" id="IPR028098">
    <property type="entry name" value="Glyco_trans_4-like_N"/>
</dbReference>
<dbReference type="Proteomes" id="UP000184245">
    <property type="component" value="Unassembled WGS sequence"/>
</dbReference>